<reference evidence="1 2" key="1">
    <citation type="submission" date="2023-04" db="EMBL/GenBank/DDBJ databases">
        <title>Lysobacter sp. strain UC isolated from soil sample.</title>
        <authorList>
            <person name="Choksket S."/>
            <person name="Harshvardhan F."/>
            <person name="Rana R."/>
            <person name="Patil P.B."/>
            <person name="Korpole S."/>
        </authorList>
    </citation>
    <scope>NUCLEOTIDE SEQUENCE [LARGE SCALE GENOMIC DNA]</scope>
    <source>
        <strain evidence="1 2">UC</strain>
    </source>
</reference>
<gene>
    <name evidence="1" type="ORF">P8609_05500</name>
</gene>
<evidence type="ECO:0000313" key="2">
    <source>
        <dbReference type="Proteomes" id="UP001233535"/>
    </source>
</evidence>
<comment type="caution">
    <text evidence="1">The sequence shown here is derived from an EMBL/GenBank/DDBJ whole genome shotgun (WGS) entry which is preliminary data.</text>
</comment>
<dbReference type="EMBL" id="JARUHG010000001">
    <property type="protein sequence ID" value="MDR0182428.1"/>
    <property type="molecule type" value="Genomic_DNA"/>
</dbReference>
<dbReference type="Proteomes" id="UP001233535">
    <property type="component" value="Unassembled WGS sequence"/>
</dbReference>
<organism evidence="1 2">
    <name type="scientific">Lysobacter arvi</name>
    <dbReference type="NCBI Taxonomy" id="3038776"/>
    <lineage>
        <taxon>Bacteria</taxon>
        <taxon>Pseudomonadati</taxon>
        <taxon>Pseudomonadota</taxon>
        <taxon>Gammaproteobacteria</taxon>
        <taxon>Lysobacterales</taxon>
        <taxon>Lysobacteraceae</taxon>
        <taxon>Lysobacter</taxon>
    </lineage>
</organism>
<sequence length="57" mass="6277">MGDLLLLFSSVGIGCTLVERMWRAHAARAKRVGLAVGQIPVIPRRRPMAVRREVAHG</sequence>
<dbReference type="RefSeq" id="WP_309261571.1">
    <property type="nucleotide sequence ID" value="NZ_JARUHG010000001.1"/>
</dbReference>
<proteinExistence type="predicted"/>
<evidence type="ECO:0000313" key="1">
    <source>
        <dbReference type="EMBL" id="MDR0182428.1"/>
    </source>
</evidence>
<name>A0ABU1CB53_9GAMM</name>
<protein>
    <submittedName>
        <fullName evidence="1">Uncharacterized protein</fullName>
    </submittedName>
</protein>
<keyword evidence="2" id="KW-1185">Reference proteome</keyword>
<accession>A0ABU1CB53</accession>